<sequence length="115" mass="12799">MKKQKNAKSKEKSKGRFIQNPNCDIPSLPLHTSERTLLIEINALSHLLNPKWLGRGKVPFFEGTPGNRSSGDGVGPVAQRIRARGYEPRCRGFESLLAHNRPKREVPFPLGVGKS</sequence>
<evidence type="ECO:0000313" key="2">
    <source>
        <dbReference type="EMBL" id="AIG89988.1"/>
    </source>
</evidence>
<proteinExistence type="predicted"/>
<name>A0A075VT18_CAPAN</name>
<evidence type="ECO:0000256" key="1">
    <source>
        <dbReference type="SAM" id="MobiDB-lite"/>
    </source>
</evidence>
<gene>
    <name evidence="2" type="primary">orf115d</name>
</gene>
<feature type="region of interest" description="Disordered" evidence="1">
    <location>
        <begin position="1"/>
        <end position="25"/>
    </location>
</feature>
<accession>A0A075VT18</accession>
<dbReference type="EMBL" id="KJ865409">
    <property type="protein sequence ID" value="AIG89988.1"/>
    <property type="molecule type" value="Genomic_DNA"/>
</dbReference>
<organism evidence="2">
    <name type="scientific">Capsicum annuum</name>
    <name type="common">Capsicum pepper</name>
    <dbReference type="NCBI Taxonomy" id="4072"/>
    <lineage>
        <taxon>Eukaryota</taxon>
        <taxon>Viridiplantae</taxon>
        <taxon>Streptophyta</taxon>
        <taxon>Embryophyta</taxon>
        <taxon>Tracheophyta</taxon>
        <taxon>Spermatophyta</taxon>
        <taxon>Magnoliopsida</taxon>
        <taxon>eudicotyledons</taxon>
        <taxon>Gunneridae</taxon>
        <taxon>Pentapetalae</taxon>
        <taxon>asterids</taxon>
        <taxon>lamiids</taxon>
        <taxon>Solanales</taxon>
        <taxon>Solanaceae</taxon>
        <taxon>Solanoideae</taxon>
        <taxon>Capsiceae</taxon>
        <taxon>Capsicum</taxon>
    </lineage>
</organism>
<keyword evidence="2" id="KW-0496">Mitochondrion</keyword>
<reference evidence="2" key="1">
    <citation type="journal article" date="2014" name="BMC Genomics">
        <title>Extensive structural variations between mitochondrial genomes of CMS and normal peppers (Capsicum annuum L.) revealed by complete nucleotide sequencing.</title>
        <authorList>
            <person name="Jo Y.D."/>
            <person name="Choi Y."/>
            <person name="Kim D.H."/>
            <person name="Kim B.D."/>
            <person name="Kang B.C."/>
        </authorList>
    </citation>
    <scope>NUCLEOTIDE SEQUENCE</scope>
</reference>
<geneLocation type="mitochondrion" evidence="2"/>
<dbReference type="AlphaFoldDB" id="A0A075VT18"/>
<protein>
    <submittedName>
        <fullName evidence="2">Uncharacterized protein</fullName>
    </submittedName>
</protein>